<feature type="transmembrane region" description="Helical" evidence="8">
    <location>
        <begin position="238"/>
        <end position="264"/>
    </location>
</feature>
<evidence type="ECO:0000256" key="1">
    <source>
        <dbReference type="ARBA" id="ARBA00004651"/>
    </source>
</evidence>
<evidence type="ECO:0000256" key="5">
    <source>
        <dbReference type="ARBA" id="ARBA00022989"/>
    </source>
</evidence>
<accession>A0A5K7SE77</accession>
<evidence type="ECO:0000256" key="4">
    <source>
        <dbReference type="ARBA" id="ARBA00022967"/>
    </source>
</evidence>
<organism evidence="9 10">
    <name type="scientific">Aquipluma nitroreducens</name>
    <dbReference type="NCBI Taxonomy" id="2010828"/>
    <lineage>
        <taxon>Bacteria</taxon>
        <taxon>Pseudomonadati</taxon>
        <taxon>Bacteroidota</taxon>
        <taxon>Bacteroidia</taxon>
        <taxon>Marinilabiliales</taxon>
        <taxon>Prolixibacteraceae</taxon>
        <taxon>Aquipluma</taxon>
    </lineage>
</organism>
<feature type="transmembrane region" description="Helical" evidence="8">
    <location>
        <begin position="20"/>
        <end position="41"/>
    </location>
</feature>
<keyword evidence="4" id="KW-1278">Translocase</keyword>
<reference evidence="9" key="1">
    <citation type="journal article" date="2020" name="Int. J. Syst. Evol. Microbiol.">
        <title>Aquipluma nitroreducens gen. nov. sp. nov., a novel facultatively anaerobic bacterium isolated from a freshwater lake.</title>
        <authorList>
            <person name="Watanabe M."/>
            <person name="Kojima H."/>
            <person name="Fukui M."/>
        </authorList>
    </citation>
    <scope>NUCLEOTIDE SEQUENCE</scope>
    <source>
        <strain evidence="9">MeG22</strain>
    </source>
</reference>
<dbReference type="GO" id="GO:0006814">
    <property type="term" value="P:sodium ion transport"/>
    <property type="evidence" value="ECO:0007669"/>
    <property type="project" value="UniProtKB-UniRule"/>
</dbReference>
<keyword evidence="7" id="KW-0406">Ion transport</keyword>
<dbReference type="GO" id="GO:0016829">
    <property type="term" value="F:lyase activity"/>
    <property type="evidence" value="ECO:0007669"/>
    <property type="project" value="InterPro"/>
</dbReference>
<dbReference type="GO" id="GO:0005886">
    <property type="term" value="C:plasma membrane"/>
    <property type="evidence" value="ECO:0007669"/>
    <property type="project" value="UniProtKB-SubCell"/>
</dbReference>
<dbReference type="PANTHER" id="PTHR35806:SF1">
    <property type="entry name" value="OXALOACETATE DECARBOXYLASE BETA CHAIN 2"/>
    <property type="match status" value="1"/>
</dbReference>
<feature type="transmembrane region" description="Helical" evidence="8">
    <location>
        <begin position="284"/>
        <end position="306"/>
    </location>
</feature>
<evidence type="ECO:0000256" key="2">
    <source>
        <dbReference type="ARBA" id="ARBA00022475"/>
    </source>
</evidence>
<sequence length="406" mass="43378">MEKINLGTLFPGIGTLFTGGIDVFLARLALIALGLFLIYLGKKKILEPLLMIPMGLGMATINAAVMVLPGGKQGNLFVDPLITDTKDLFDILQIDWLQPIYTFTFSNGLIACCIFMGIGVLLDVGYMLRRPFLSIFLALFAEMGTFLVVPIASAMGMSLQDSASIAMVGGADGPMVLFTSMILSKDLFVPITIVAYLYLGFTYGGYPYLIKLLVPKHIRGIQPPPPKKVNPISSSQKLTFAVIMCVVLCLLFPVAAPLFFSLFLGVAVREADIKPVVDFIQGPLLYGSTFFLGLLLGILCEAHLILNPKILPLLLLGILALLISGIGGLLGGYIVYWVTGGKFNPVIGIAGVSCVPSTAKVAQKAVSQVNPKAIILQDALGANISGVITTAIITGLYVTLIPYFLK</sequence>
<keyword evidence="2 7" id="KW-1003">Cell membrane</keyword>
<dbReference type="InterPro" id="IPR005661">
    <property type="entry name" value="OadB_MmdB"/>
</dbReference>
<protein>
    <submittedName>
        <fullName evidence="9">Oxaloacetate decarboxylase beta chain</fullName>
    </submittedName>
</protein>
<dbReference type="Proteomes" id="UP001193389">
    <property type="component" value="Chromosome"/>
</dbReference>
<evidence type="ECO:0000313" key="9">
    <source>
        <dbReference type="EMBL" id="BBE19564.1"/>
    </source>
</evidence>
<dbReference type="PIRSF" id="PIRSF015658">
    <property type="entry name" value="MmdB_OadB"/>
    <property type="match status" value="1"/>
</dbReference>
<feature type="transmembrane region" description="Helical" evidence="8">
    <location>
        <begin position="134"/>
        <end position="157"/>
    </location>
</feature>
<feature type="transmembrane region" description="Helical" evidence="8">
    <location>
        <begin position="100"/>
        <end position="122"/>
    </location>
</feature>
<dbReference type="KEGG" id="anf:AQPE_3750"/>
<evidence type="ECO:0000256" key="7">
    <source>
        <dbReference type="PIRNR" id="PIRNR015658"/>
    </source>
</evidence>
<keyword evidence="7" id="KW-0915">Sodium</keyword>
<keyword evidence="7" id="KW-0813">Transport</keyword>
<evidence type="ECO:0000256" key="8">
    <source>
        <dbReference type="SAM" id="Phobius"/>
    </source>
</evidence>
<dbReference type="AlphaFoldDB" id="A0A5K7SE77"/>
<feature type="transmembrane region" description="Helical" evidence="8">
    <location>
        <begin position="384"/>
        <end position="405"/>
    </location>
</feature>
<evidence type="ECO:0000313" key="10">
    <source>
        <dbReference type="Proteomes" id="UP001193389"/>
    </source>
</evidence>
<dbReference type="RefSeq" id="WP_318347795.1">
    <property type="nucleotide sequence ID" value="NZ_AP018694.1"/>
</dbReference>
<keyword evidence="3 8" id="KW-0812">Transmembrane</keyword>
<gene>
    <name evidence="9" type="ORF">AQPE_3750</name>
</gene>
<feature type="transmembrane region" description="Helical" evidence="8">
    <location>
        <begin position="313"/>
        <end position="336"/>
    </location>
</feature>
<dbReference type="PANTHER" id="PTHR35806">
    <property type="entry name" value="OXALOACETATE DECARBOXYLASE BETA CHAIN 2"/>
    <property type="match status" value="1"/>
</dbReference>
<keyword evidence="10" id="KW-1185">Reference proteome</keyword>
<name>A0A5K7SE77_9BACT</name>
<comment type="subcellular location">
    <subcellularLocation>
        <location evidence="1">Cell membrane</location>
        <topology evidence="1">Multi-pass membrane protein</topology>
    </subcellularLocation>
</comment>
<feature type="transmembrane region" description="Helical" evidence="8">
    <location>
        <begin position="187"/>
        <end position="209"/>
    </location>
</feature>
<keyword evidence="5 8" id="KW-1133">Transmembrane helix</keyword>
<dbReference type="Pfam" id="PF03977">
    <property type="entry name" value="OAD_beta"/>
    <property type="match status" value="1"/>
</dbReference>
<evidence type="ECO:0000256" key="3">
    <source>
        <dbReference type="ARBA" id="ARBA00022692"/>
    </source>
</evidence>
<keyword evidence="7" id="KW-0739">Sodium transport</keyword>
<keyword evidence="6 7" id="KW-0472">Membrane</keyword>
<proteinExistence type="predicted"/>
<dbReference type="EMBL" id="AP018694">
    <property type="protein sequence ID" value="BBE19564.1"/>
    <property type="molecule type" value="Genomic_DNA"/>
</dbReference>
<feature type="transmembrane region" description="Helical" evidence="8">
    <location>
        <begin position="48"/>
        <end position="68"/>
    </location>
</feature>
<evidence type="ECO:0000256" key="6">
    <source>
        <dbReference type="ARBA" id="ARBA00023136"/>
    </source>
</evidence>